<dbReference type="AlphaFoldDB" id="A0A6C0B1E9"/>
<organism evidence="1">
    <name type="scientific">viral metagenome</name>
    <dbReference type="NCBI Taxonomy" id="1070528"/>
    <lineage>
        <taxon>unclassified sequences</taxon>
        <taxon>metagenomes</taxon>
        <taxon>organismal metagenomes</taxon>
    </lineage>
</organism>
<dbReference type="EMBL" id="MN739042">
    <property type="protein sequence ID" value="QHS85283.1"/>
    <property type="molecule type" value="Genomic_DNA"/>
</dbReference>
<sequence length="128" mass="15581">MENKENITYFVDEGDLQREQYIDLATLQNELEETSISMPNNNDVDTIFFMMKDYEDNYSVKQLLVICEYYGLCVSKMKKQEIIEEIILFENNEKNIVTCMKRKELWYYINELKRDKIMKKFVIWDKNN</sequence>
<reference evidence="1" key="1">
    <citation type="journal article" date="2020" name="Nature">
        <title>Giant virus diversity and host interactions through global metagenomics.</title>
        <authorList>
            <person name="Schulz F."/>
            <person name="Roux S."/>
            <person name="Paez-Espino D."/>
            <person name="Jungbluth S."/>
            <person name="Walsh D.A."/>
            <person name="Denef V.J."/>
            <person name="McMahon K.D."/>
            <person name="Konstantinidis K.T."/>
            <person name="Eloe-Fadrosh E.A."/>
            <person name="Kyrpides N.C."/>
            <person name="Woyke T."/>
        </authorList>
    </citation>
    <scope>NUCLEOTIDE SEQUENCE</scope>
    <source>
        <strain evidence="1">GVMAG-M-3300009182-78</strain>
    </source>
</reference>
<proteinExistence type="predicted"/>
<name>A0A6C0B1E9_9ZZZZ</name>
<evidence type="ECO:0000313" key="1">
    <source>
        <dbReference type="EMBL" id="QHS85283.1"/>
    </source>
</evidence>
<protein>
    <submittedName>
        <fullName evidence="1">Uncharacterized protein</fullName>
    </submittedName>
</protein>
<accession>A0A6C0B1E9</accession>